<dbReference type="GO" id="GO:0030288">
    <property type="term" value="C:outer membrane-bounded periplasmic space"/>
    <property type="evidence" value="ECO:0007669"/>
    <property type="project" value="InterPro"/>
</dbReference>
<dbReference type="GO" id="GO:0071555">
    <property type="term" value="P:cell wall organization"/>
    <property type="evidence" value="ECO:0007669"/>
    <property type="project" value="InterPro"/>
</dbReference>
<proteinExistence type="predicted"/>
<dbReference type="InterPro" id="IPR013783">
    <property type="entry name" value="Ig-like_fold"/>
</dbReference>
<name>M2TIY9_9SPHN</name>
<dbReference type="SUPFAM" id="SSF49354">
    <property type="entry name" value="PapD-like"/>
    <property type="match status" value="1"/>
</dbReference>
<dbReference type="InterPro" id="IPR050643">
    <property type="entry name" value="Periplasmic_pilus_chap"/>
</dbReference>
<dbReference type="InterPro" id="IPR016147">
    <property type="entry name" value="Pili_assmbl_chaperone_N"/>
</dbReference>
<dbReference type="Proteomes" id="UP000011717">
    <property type="component" value="Unassembled WGS sequence"/>
</dbReference>
<dbReference type="PANTHER" id="PTHR30251:SF4">
    <property type="entry name" value="SLR1668 PROTEIN"/>
    <property type="match status" value="1"/>
</dbReference>
<organism evidence="2 3">
    <name type="scientific">Pacificimonas flava</name>
    <dbReference type="NCBI Taxonomy" id="1234595"/>
    <lineage>
        <taxon>Bacteria</taxon>
        <taxon>Pseudomonadati</taxon>
        <taxon>Pseudomonadota</taxon>
        <taxon>Alphaproteobacteria</taxon>
        <taxon>Sphingomonadales</taxon>
        <taxon>Sphingosinicellaceae</taxon>
        <taxon>Pacificimonas</taxon>
    </lineage>
</organism>
<evidence type="ECO:0000313" key="3">
    <source>
        <dbReference type="Proteomes" id="UP000011717"/>
    </source>
</evidence>
<sequence>MIWPVDPVITADQNASALWLENKGQDPITLQVRALRWLQSGGEEVHEQQNDIAVSPPIAVVEPGDRQLVRVVRRGTVDRSAPQKSFRLLIDELPAPATEDGDAAEPRAQIAVQMRYSLPLFVYGASLDAAKPELTSRIEMANGKTYLVIKNNGAGHARLLDLRTARAGANTMLIPGLVGYVLGGASMRWELPLEEPTTRPFIVNLNGHDVTLATSA</sequence>
<dbReference type="EMBL" id="AMRV01000025">
    <property type="protein sequence ID" value="EMD81611.1"/>
    <property type="molecule type" value="Genomic_DNA"/>
</dbReference>
<evidence type="ECO:0000313" key="2">
    <source>
        <dbReference type="EMBL" id="EMD81611.1"/>
    </source>
</evidence>
<feature type="domain" description="Pili assembly chaperone N-terminal" evidence="1">
    <location>
        <begin position="9"/>
        <end position="122"/>
    </location>
</feature>
<protein>
    <submittedName>
        <fullName evidence="2">Sigma-fimbriae chaperone protein</fullName>
    </submittedName>
</protein>
<dbReference type="Gene3D" id="2.60.40.10">
    <property type="entry name" value="Immunoglobulins"/>
    <property type="match status" value="1"/>
</dbReference>
<gene>
    <name evidence="2" type="ORF">C725_3019</name>
</gene>
<dbReference type="PANTHER" id="PTHR30251">
    <property type="entry name" value="PILUS ASSEMBLY CHAPERONE"/>
    <property type="match status" value="1"/>
</dbReference>
<dbReference type="AlphaFoldDB" id="M2TIY9"/>
<dbReference type="Pfam" id="PF00345">
    <property type="entry name" value="PapD_N"/>
    <property type="match status" value="1"/>
</dbReference>
<comment type="caution">
    <text evidence="2">The sequence shown here is derived from an EMBL/GenBank/DDBJ whole genome shotgun (WGS) entry which is preliminary data.</text>
</comment>
<keyword evidence="3" id="KW-1185">Reference proteome</keyword>
<dbReference type="PATRIC" id="fig|1234595.3.peg.3026"/>
<accession>M2TIY9</accession>
<evidence type="ECO:0000259" key="1">
    <source>
        <dbReference type="Pfam" id="PF00345"/>
    </source>
</evidence>
<reference evidence="2 3" key="1">
    <citation type="journal article" date="2013" name="Genome Announc.">
        <title>Draft Genome Sequence of Strain JLT2015T, Belonging to the Family Sphingomonadaceae of the Alphaproteobacteria.</title>
        <authorList>
            <person name="Tang K."/>
            <person name="Liu K."/>
            <person name="Li S."/>
            <person name="Jiao N."/>
        </authorList>
    </citation>
    <scope>NUCLEOTIDE SEQUENCE [LARGE SCALE GENOMIC DNA]</scope>
    <source>
        <strain evidence="2 3">JLT2015</strain>
    </source>
</reference>
<dbReference type="InterPro" id="IPR008962">
    <property type="entry name" value="PapD-like_sf"/>
</dbReference>